<dbReference type="EMBL" id="CAADFC020000016">
    <property type="protein sequence ID" value="VIO72681.1"/>
    <property type="molecule type" value="Genomic_DNA"/>
</dbReference>
<evidence type="ECO:0008006" key="4">
    <source>
        <dbReference type="Google" id="ProtNLM"/>
    </source>
</evidence>
<feature type="region of interest" description="Disordered" evidence="1">
    <location>
        <begin position="61"/>
        <end position="93"/>
    </location>
</feature>
<sequence length="93" mass="10557">MKLAKLPDRTPVRMNLVLAPSLAKRLREYADFYAETYGSKEEVAELIPFILEAFLDSDADYKSKQKDDKRKKSSRLGSLQGLREPANDPGLKL</sequence>
<name>A0A508TE46_9BRAD</name>
<evidence type="ECO:0000313" key="3">
    <source>
        <dbReference type="Proteomes" id="UP000328092"/>
    </source>
</evidence>
<dbReference type="OrthoDB" id="9803810at2"/>
<reference evidence="2" key="1">
    <citation type="submission" date="2019-02" db="EMBL/GenBank/DDBJ databases">
        <authorList>
            <person name="Pothier F.J."/>
        </authorList>
    </citation>
    <scope>NUCLEOTIDE SEQUENCE</scope>
    <source>
        <strain evidence="2">CI-1B</strain>
    </source>
</reference>
<comment type="caution">
    <text evidence="2">The sequence shown here is derived from an EMBL/GenBank/DDBJ whole genome shotgun (WGS) entry which is preliminary data.</text>
</comment>
<accession>A0A508TE46</accession>
<gene>
    <name evidence="2" type="ORF">CI1B_43270</name>
</gene>
<dbReference type="AlphaFoldDB" id="A0A508TE46"/>
<keyword evidence="3" id="KW-1185">Reference proteome</keyword>
<protein>
    <recommendedName>
        <fullName evidence="4">Protein involved in integration/excision of ICE Tn4371 family</fullName>
    </recommendedName>
</protein>
<dbReference type="Proteomes" id="UP000328092">
    <property type="component" value="Unassembled WGS sequence"/>
</dbReference>
<dbReference type="InterPro" id="IPR018733">
    <property type="entry name" value="DUF2274"/>
</dbReference>
<dbReference type="RefSeq" id="WP_139861522.1">
    <property type="nucleotide sequence ID" value="NZ_CAADFC020000016.1"/>
</dbReference>
<evidence type="ECO:0000256" key="1">
    <source>
        <dbReference type="SAM" id="MobiDB-lite"/>
    </source>
</evidence>
<feature type="compositionally biased region" description="Basic and acidic residues" evidence="1">
    <location>
        <begin position="61"/>
        <end position="70"/>
    </location>
</feature>
<proteinExistence type="predicted"/>
<organism evidence="2 3">
    <name type="scientific">Bradyrhizobium ivorense</name>
    <dbReference type="NCBI Taxonomy" id="2511166"/>
    <lineage>
        <taxon>Bacteria</taxon>
        <taxon>Pseudomonadati</taxon>
        <taxon>Pseudomonadota</taxon>
        <taxon>Alphaproteobacteria</taxon>
        <taxon>Hyphomicrobiales</taxon>
        <taxon>Nitrobacteraceae</taxon>
        <taxon>Bradyrhizobium</taxon>
    </lineage>
</organism>
<dbReference type="Pfam" id="PF10038">
    <property type="entry name" value="DUF2274"/>
    <property type="match status" value="1"/>
</dbReference>
<evidence type="ECO:0000313" key="2">
    <source>
        <dbReference type="EMBL" id="VIO72681.1"/>
    </source>
</evidence>